<dbReference type="EMBL" id="JAHUZN010000008">
    <property type="protein sequence ID" value="KAG8485932.1"/>
    <property type="molecule type" value="Genomic_DNA"/>
</dbReference>
<keyword evidence="6" id="KW-1185">Reference proteome</keyword>
<evidence type="ECO:0000313" key="5">
    <source>
        <dbReference type="EMBL" id="KAG8485932.1"/>
    </source>
</evidence>
<feature type="domain" description="Integrase zinc-binding" evidence="4">
    <location>
        <begin position="403"/>
        <end position="439"/>
    </location>
</feature>
<name>A0A8J6CSM0_9ROSI</name>
<dbReference type="InterPro" id="IPR050951">
    <property type="entry name" value="Retrovirus_Pol_polyprotein"/>
</dbReference>
<dbReference type="PANTHER" id="PTHR37984">
    <property type="entry name" value="PROTEIN CBG26694"/>
    <property type="match status" value="1"/>
</dbReference>
<dbReference type="InterPro" id="IPR012337">
    <property type="entry name" value="RNaseH-like_sf"/>
</dbReference>
<dbReference type="PANTHER" id="PTHR37984:SF5">
    <property type="entry name" value="PROTEIN NYNRIN-LIKE"/>
    <property type="match status" value="1"/>
</dbReference>
<dbReference type="InterPro" id="IPR036397">
    <property type="entry name" value="RNaseH_sf"/>
</dbReference>
<evidence type="ECO:0000313" key="6">
    <source>
        <dbReference type="Proteomes" id="UP000701853"/>
    </source>
</evidence>
<dbReference type="InterPro" id="IPR000477">
    <property type="entry name" value="RT_dom"/>
</dbReference>
<dbReference type="GO" id="GO:0003676">
    <property type="term" value="F:nucleic acid binding"/>
    <property type="evidence" value="ECO:0007669"/>
    <property type="project" value="InterPro"/>
</dbReference>
<evidence type="ECO:0000259" key="4">
    <source>
        <dbReference type="Pfam" id="PF17921"/>
    </source>
</evidence>
<dbReference type="FunFam" id="3.30.70.270:FF:000003">
    <property type="entry name" value="Transposon Ty3-G Gag-Pol polyprotein"/>
    <property type="match status" value="1"/>
</dbReference>
<organism evidence="5 6">
    <name type="scientific">Gossypium anomalum</name>
    <dbReference type="NCBI Taxonomy" id="47600"/>
    <lineage>
        <taxon>Eukaryota</taxon>
        <taxon>Viridiplantae</taxon>
        <taxon>Streptophyta</taxon>
        <taxon>Embryophyta</taxon>
        <taxon>Tracheophyta</taxon>
        <taxon>Spermatophyta</taxon>
        <taxon>Magnoliopsida</taxon>
        <taxon>eudicotyledons</taxon>
        <taxon>Gunneridae</taxon>
        <taxon>Pentapetalae</taxon>
        <taxon>rosids</taxon>
        <taxon>malvids</taxon>
        <taxon>Malvales</taxon>
        <taxon>Malvaceae</taxon>
        <taxon>Malvoideae</taxon>
        <taxon>Gossypium</taxon>
    </lineage>
</organism>
<dbReference type="Pfam" id="PF17919">
    <property type="entry name" value="RT_RNaseH_2"/>
    <property type="match status" value="1"/>
</dbReference>
<proteinExistence type="predicted"/>
<evidence type="ECO:0000259" key="2">
    <source>
        <dbReference type="Pfam" id="PF00078"/>
    </source>
</evidence>
<dbReference type="InterPro" id="IPR041577">
    <property type="entry name" value="RT_RNaseH_2"/>
</dbReference>
<dbReference type="SUPFAM" id="SSF53098">
    <property type="entry name" value="Ribonuclease H-like"/>
    <property type="match status" value="1"/>
</dbReference>
<dbReference type="Pfam" id="PF00078">
    <property type="entry name" value="RVT_1"/>
    <property type="match status" value="1"/>
</dbReference>
<keyword evidence="1" id="KW-0511">Multifunctional enzyme</keyword>
<sequence>MSSPDQVTLSTMGVNEFEGQLQGLLADFDDNFQVRKGLPPPPLQDHRIPLKNKGVVIKMRPNRYPAIQKGETKKLIQEMLQDGIIRDSISSFTSPIVMVKKKYGSWRLCVDYRQLNQYTIKDKFLIPIIEELLDELGEARYFGHKGNYEFLVMPFGLTNAPSSFQALINSVFKPLLRKFVLVFFDDILVYSRPWSEHLQHLRAVFLILREQQLYAKKTKCCFGTSQIEFLGHVLHAGTIFMDKTKVGRISSWPTPRSVKELRSFLGLSGYYRRFIKNYGVLAKPLTNLLKNNGSVDTNASGFAIGSVLQPQGRPVAFFSKALRVRHQALSIYEKEMLAVLLVVRKWHAYMRWVAKMLGYDFEVSYRKSINNKVADALSRQTQLEQCQYFQLSASYVISGLLEQLRQELFHHFHASAVGGHSGVHVTRKRLASLLYWKGLVCQKCKTYHPQTDGQTEVLNRCLENYLRCMTGETLANWFYWLPLAEWWYNSSFHFLIQLTPYKALYGQSPPLHMPYLVGAFSVAVVDRSLQAREAARKLLQFYLKKAQTRMKQFADKHRSEKSFQVGDLVYLRLQPYRQ</sequence>
<dbReference type="OrthoDB" id="1002229at2759"/>
<dbReference type="InterPro" id="IPR041588">
    <property type="entry name" value="Integrase_H2C2"/>
</dbReference>
<feature type="domain" description="Reverse transcriptase" evidence="2">
    <location>
        <begin position="124"/>
        <end position="233"/>
    </location>
</feature>
<dbReference type="Proteomes" id="UP000701853">
    <property type="component" value="Chromosome 8"/>
</dbReference>
<evidence type="ECO:0008006" key="7">
    <source>
        <dbReference type="Google" id="ProtNLM"/>
    </source>
</evidence>
<dbReference type="AlphaFoldDB" id="A0A8J6CSM0"/>
<protein>
    <recommendedName>
        <fullName evidence="7">Reverse transcriptase domain-containing protein</fullName>
    </recommendedName>
</protein>
<evidence type="ECO:0000259" key="3">
    <source>
        <dbReference type="Pfam" id="PF17919"/>
    </source>
</evidence>
<comment type="caution">
    <text evidence="5">The sequence shown here is derived from an EMBL/GenBank/DDBJ whole genome shotgun (WGS) entry which is preliminary data.</text>
</comment>
<accession>A0A8J6CSM0</accession>
<gene>
    <name evidence="5" type="ORF">CXB51_019279</name>
</gene>
<dbReference type="CDD" id="cd01647">
    <property type="entry name" value="RT_LTR"/>
    <property type="match status" value="1"/>
</dbReference>
<reference evidence="5 6" key="1">
    <citation type="journal article" date="2021" name="bioRxiv">
        <title>The Gossypium anomalum genome as a resource for cotton improvement and evolutionary analysis of hybrid incompatibility.</title>
        <authorList>
            <person name="Grover C.E."/>
            <person name="Yuan D."/>
            <person name="Arick M.A."/>
            <person name="Miller E.R."/>
            <person name="Hu G."/>
            <person name="Peterson D.G."/>
            <person name="Wendel J.F."/>
            <person name="Udall J.A."/>
        </authorList>
    </citation>
    <scope>NUCLEOTIDE SEQUENCE [LARGE SCALE GENOMIC DNA]</scope>
    <source>
        <strain evidence="5">JFW-Udall</strain>
        <tissue evidence="5">Leaf</tissue>
    </source>
</reference>
<feature type="domain" description="Reverse transcriptase/retrotransposon-derived protein RNase H-like" evidence="3">
    <location>
        <begin position="294"/>
        <end position="350"/>
    </location>
</feature>
<evidence type="ECO:0000256" key="1">
    <source>
        <dbReference type="ARBA" id="ARBA00023268"/>
    </source>
</evidence>
<dbReference type="InterPro" id="IPR043502">
    <property type="entry name" value="DNA/RNA_pol_sf"/>
</dbReference>
<dbReference type="Pfam" id="PF17921">
    <property type="entry name" value="Integrase_H2C2"/>
    <property type="match status" value="1"/>
</dbReference>
<dbReference type="SUPFAM" id="SSF56672">
    <property type="entry name" value="DNA/RNA polymerases"/>
    <property type="match status" value="1"/>
</dbReference>
<dbReference type="Gene3D" id="3.30.420.10">
    <property type="entry name" value="Ribonuclease H-like superfamily/Ribonuclease H"/>
    <property type="match status" value="1"/>
</dbReference>
<dbReference type="Gene3D" id="3.30.70.270">
    <property type="match status" value="3"/>
</dbReference>
<dbReference type="InterPro" id="IPR043128">
    <property type="entry name" value="Rev_trsase/Diguanyl_cyclase"/>
</dbReference>
<dbReference type="GO" id="GO:0003824">
    <property type="term" value="F:catalytic activity"/>
    <property type="evidence" value="ECO:0007669"/>
    <property type="project" value="UniProtKB-KW"/>
</dbReference>
<dbReference type="Gene3D" id="3.10.10.10">
    <property type="entry name" value="HIV Type 1 Reverse Transcriptase, subunit A, domain 1"/>
    <property type="match status" value="2"/>
</dbReference>